<gene>
    <name evidence="2" type="ORF">EI983_17270</name>
</gene>
<dbReference type="Proteomes" id="UP000428330">
    <property type="component" value="Chromosome"/>
</dbReference>
<sequence>MPILRPLLALLLFATPALSGAPEIVSAKVEKSGMSWRVEVTLKHEDTGWDHYADGWDVLDATGKVLGHRELLHPHVDEQPFTRSLSNLMLPDGTREVFIRAHCSVKGWSDDVYRVELSP</sequence>
<name>A0A6I6IUP1_9RHOB</name>
<protein>
    <submittedName>
        <fullName evidence="2">Uncharacterized protein</fullName>
    </submittedName>
</protein>
<reference evidence="3" key="1">
    <citation type="submission" date="2018-12" db="EMBL/GenBank/DDBJ databases">
        <title>Complete genome sequence of Roseovarius sp. MME-070.</title>
        <authorList>
            <person name="Nam Y.-D."/>
            <person name="Kang J."/>
            <person name="Chung W.-H."/>
            <person name="Park Y.S."/>
        </authorList>
    </citation>
    <scope>NUCLEOTIDE SEQUENCE [LARGE SCALE GENOMIC DNA]</scope>
    <source>
        <strain evidence="3">MME-070</strain>
    </source>
</reference>
<evidence type="ECO:0000313" key="3">
    <source>
        <dbReference type="Proteomes" id="UP000428330"/>
    </source>
</evidence>
<dbReference type="AlphaFoldDB" id="A0A6I6IUP1"/>
<organism evidence="2 3">
    <name type="scientific">Roseovarius faecimaris</name>
    <dbReference type="NCBI Taxonomy" id="2494550"/>
    <lineage>
        <taxon>Bacteria</taxon>
        <taxon>Pseudomonadati</taxon>
        <taxon>Pseudomonadota</taxon>
        <taxon>Alphaproteobacteria</taxon>
        <taxon>Rhodobacterales</taxon>
        <taxon>Roseobacteraceae</taxon>
        <taxon>Roseovarius</taxon>
    </lineage>
</organism>
<accession>A0A6I6IUP1</accession>
<keyword evidence="1" id="KW-0732">Signal</keyword>
<dbReference type="RefSeq" id="WP_157708601.1">
    <property type="nucleotide sequence ID" value="NZ_CP034348.1"/>
</dbReference>
<dbReference type="EMBL" id="CP034348">
    <property type="protein sequence ID" value="QGX99922.1"/>
    <property type="molecule type" value="Genomic_DNA"/>
</dbReference>
<feature type="chain" id="PRO_5026189623" evidence="1">
    <location>
        <begin position="20"/>
        <end position="119"/>
    </location>
</feature>
<proteinExistence type="predicted"/>
<evidence type="ECO:0000256" key="1">
    <source>
        <dbReference type="SAM" id="SignalP"/>
    </source>
</evidence>
<dbReference type="OrthoDB" id="573055at2"/>
<keyword evidence="3" id="KW-1185">Reference proteome</keyword>
<feature type="signal peptide" evidence="1">
    <location>
        <begin position="1"/>
        <end position="19"/>
    </location>
</feature>
<dbReference type="KEGG" id="rom:EI983_17270"/>
<evidence type="ECO:0000313" key="2">
    <source>
        <dbReference type="EMBL" id="QGX99922.1"/>
    </source>
</evidence>